<gene>
    <name evidence="3" type="ORF">GCM10009759_28810</name>
</gene>
<keyword evidence="4" id="KW-1185">Reference proteome</keyword>
<name>A0ABN2WSS3_9ACTN</name>
<proteinExistence type="predicted"/>
<feature type="chain" id="PRO_5046215283" evidence="2">
    <location>
        <begin position="27"/>
        <end position="420"/>
    </location>
</feature>
<evidence type="ECO:0000256" key="2">
    <source>
        <dbReference type="SAM" id="SignalP"/>
    </source>
</evidence>
<organism evidence="3 4">
    <name type="scientific">Kitasatospora saccharophila</name>
    <dbReference type="NCBI Taxonomy" id="407973"/>
    <lineage>
        <taxon>Bacteria</taxon>
        <taxon>Bacillati</taxon>
        <taxon>Actinomycetota</taxon>
        <taxon>Actinomycetes</taxon>
        <taxon>Kitasatosporales</taxon>
        <taxon>Streptomycetaceae</taxon>
        <taxon>Kitasatospora</taxon>
    </lineage>
</organism>
<accession>A0ABN2WSS3</accession>
<dbReference type="RefSeq" id="WP_344552434.1">
    <property type="nucleotide sequence ID" value="NZ_BAAANS010000016.1"/>
</dbReference>
<dbReference type="EMBL" id="BAAANS010000016">
    <property type="protein sequence ID" value="GAA2098115.1"/>
    <property type="molecule type" value="Genomic_DNA"/>
</dbReference>
<feature type="region of interest" description="Disordered" evidence="1">
    <location>
        <begin position="357"/>
        <end position="378"/>
    </location>
</feature>
<sequence>MRKLSVLGAFAAACTAVLALVGPASAAGPTSWTTVNSAATGDQDTSAVAADRIGDTAVVWEDDRDATDPADDAHTDVWVRMFRNGTSAYEQKLSAGGTAGTAWRHLQPDVGLDDRGNAVVVWAEDPDGNGYYNVVYRVLSPTGALLGSGRANADADGQQIHPHVAVDPDGAPGSATAVAFTVVWEDVQTGAAATVKAAGYTGTATKAYEVTVNATGGAHHNPDVATSASGNAVVVWDEDTDGNGYYQIGLVGLAKANGAVTLTRRSANSVSAGQQQHPAVAADFNGDFAVAWESDHTGTRGVWARSFTAAGTPGAAETEVSAGTGAGSPGIGIDDQREVVVGWSVAGTDPAVWARGLNPDGSSTGRLPAQSVSQTTTGRQEQLAVASSPFGTLTLAYTDDADGNGFDQVRLCLGASNSDW</sequence>
<comment type="caution">
    <text evidence="3">The sequence shown here is derived from an EMBL/GenBank/DDBJ whole genome shotgun (WGS) entry which is preliminary data.</text>
</comment>
<protein>
    <submittedName>
        <fullName evidence="3">Uncharacterized protein</fullName>
    </submittedName>
</protein>
<feature type="signal peptide" evidence="2">
    <location>
        <begin position="1"/>
        <end position="26"/>
    </location>
</feature>
<evidence type="ECO:0000256" key="1">
    <source>
        <dbReference type="SAM" id="MobiDB-lite"/>
    </source>
</evidence>
<evidence type="ECO:0000313" key="3">
    <source>
        <dbReference type="EMBL" id="GAA2098115.1"/>
    </source>
</evidence>
<reference evidence="3 4" key="1">
    <citation type="journal article" date="2019" name="Int. J. Syst. Evol. Microbiol.">
        <title>The Global Catalogue of Microorganisms (GCM) 10K type strain sequencing project: providing services to taxonomists for standard genome sequencing and annotation.</title>
        <authorList>
            <consortium name="The Broad Institute Genomics Platform"/>
            <consortium name="The Broad Institute Genome Sequencing Center for Infectious Disease"/>
            <person name="Wu L."/>
            <person name="Ma J."/>
        </authorList>
    </citation>
    <scope>NUCLEOTIDE SEQUENCE [LARGE SCALE GENOMIC DNA]</scope>
    <source>
        <strain evidence="3 4">JCM 14559</strain>
    </source>
</reference>
<feature type="compositionally biased region" description="Polar residues" evidence="1">
    <location>
        <begin position="360"/>
        <end position="378"/>
    </location>
</feature>
<evidence type="ECO:0000313" key="4">
    <source>
        <dbReference type="Proteomes" id="UP001500897"/>
    </source>
</evidence>
<dbReference type="Proteomes" id="UP001500897">
    <property type="component" value="Unassembled WGS sequence"/>
</dbReference>
<keyword evidence="2" id="KW-0732">Signal</keyword>